<organism evidence="1">
    <name type="scientific">marine sediment metagenome</name>
    <dbReference type="NCBI Taxonomy" id="412755"/>
    <lineage>
        <taxon>unclassified sequences</taxon>
        <taxon>metagenomes</taxon>
        <taxon>ecological metagenomes</taxon>
    </lineage>
</organism>
<evidence type="ECO:0000313" key="1">
    <source>
        <dbReference type="EMBL" id="KKL90028.1"/>
    </source>
</evidence>
<reference evidence="1" key="1">
    <citation type="journal article" date="2015" name="Nature">
        <title>Complex archaea that bridge the gap between prokaryotes and eukaryotes.</title>
        <authorList>
            <person name="Spang A."/>
            <person name="Saw J.H."/>
            <person name="Jorgensen S.L."/>
            <person name="Zaremba-Niedzwiedzka K."/>
            <person name="Martijn J."/>
            <person name="Lind A.E."/>
            <person name="van Eijk R."/>
            <person name="Schleper C."/>
            <person name="Guy L."/>
            <person name="Ettema T.J."/>
        </authorList>
    </citation>
    <scope>NUCLEOTIDE SEQUENCE</scope>
</reference>
<name>A0A0F9FUT1_9ZZZZ</name>
<comment type="caution">
    <text evidence="1">The sequence shown here is derived from an EMBL/GenBank/DDBJ whole genome shotgun (WGS) entry which is preliminary data.</text>
</comment>
<dbReference type="AlphaFoldDB" id="A0A0F9FUT1"/>
<dbReference type="EMBL" id="LAZR01020124">
    <property type="protein sequence ID" value="KKL90028.1"/>
    <property type="molecule type" value="Genomic_DNA"/>
</dbReference>
<proteinExistence type="predicted"/>
<accession>A0A0F9FUT1</accession>
<protein>
    <submittedName>
        <fullName evidence="1">Uncharacterized protein</fullName>
    </submittedName>
</protein>
<gene>
    <name evidence="1" type="ORF">LCGC14_1908780</name>
</gene>
<sequence>MCSDKEQKGQDKEKTCSGNDVFDYSPRKIYKAMKCQLNKFFNYLAEKTK</sequence>